<name>A0A096APF4_9BACT</name>
<evidence type="ECO:0008006" key="4">
    <source>
        <dbReference type="Google" id="ProtNLM"/>
    </source>
</evidence>
<evidence type="ECO:0000313" key="3">
    <source>
        <dbReference type="Proteomes" id="UP000029538"/>
    </source>
</evidence>
<dbReference type="Pfam" id="PF19603">
    <property type="entry name" value="DUF6108"/>
    <property type="match status" value="1"/>
</dbReference>
<evidence type="ECO:0000313" key="2">
    <source>
        <dbReference type="EMBL" id="KGF48601.1"/>
    </source>
</evidence>
<protein>
    <recommendedName>
        <fullName evidence="4">DUF4252 domain-containing protein</fullName>
    </recommendedName>
</protein>
<dbReference type="InterPro" id="IPR046090">
    <property type="entry name" value="DUF6108"/>
</dbReference>
<dbReference type="EMBL" id="JRNR01000085">
    <property type="protein sequence ID" value="KGF48601.1"/>
    <property type="molecule type" value="Genomic_DNA"/>
</dbReference>
<dbReference type="Proteomes" id="UP000029538">
    <property type="component" value="Unassembled WGS sequence"/>
</dbReference>
<organism evidence="2 3">
    <name type="scientific">Prevotella disiens DNF00882</name>
    <dbReference type="NCBI Taxonomy" id="1401075"/>
    <lineage>
        <taxon>Bacteria</taxon>
        <taxon>Pseudomonadati</taxon>
        <taxon>Bacteroidota</taxon>
        <taxon>Bacteroidia</taxon>
        <taxon>Bacteroidales</taxon>
        <taxon>Prevotellaceae</taxon>
        <taxon>Prevotella</taxon>
    </lineage>
</organism>
<reference evidence="2 3" key="1">
    <citation type="submission" date="2014-07" db="EMBL/GenBank/DDBJ databases">
        <authorList>
            <person name="McCorrison J."/>
            <person name="Sanka R."/>
            <person name="Torralba M."/>
            <person name="Gillis M."/>
            <person name="Haft D.H."/>
            <person name="Methe B."/>
            <person name="Sutton G."/>
            <person name="Nelson K.E."/>
        </authorList>
    </citation>
    <scope>NUCLEOTIDE SEQUENCE [LARGE SCALE GENOMIC DNA]</scope>
    <source>
        <strain evidence="2 3">DNF00882</strain>
    </source>
</reference>
<dbReference type="AlphaFoldDB" id="A0A096APF4"/>
<gene>
    <name evidence="2" type="ORF">HMPREF0654_08600</name>
</gene>
<feature type="chain" id="PRO_5001924874" description="DUF4252 domain-containing protein" evidence="1">
    <location>
        <begin position="26"/>
        <end position="145"/>
    </location>
</feature>
<keyword evidence="1" id="KW-0732">Signal</keyword>
<accession>A0A096APF4</accession>
<proteinExistence type="predicted"/>
<feature type="signal peptide" evidence="1">
    <location>
        <begin position="1"/>
        <end position="25"/>
    </location>
</feature>
<evidence type="ECO:0000256" key="1">
    <source>
        <dbReference type="SAM" id="SignalP"/>
    </source>
</evidence>
<sequence>MKSKMKSIFLIIAFLLCQLPIKAQKDLQVGAAFERFGREKGCKMVVLNNTTLRGYKLQVYKSLTYKRIGNRIKPYLQGDRKKAKKIREIIENGSITSGYYMLPPLSSSINRYILFSNRDDGGGALIYIEGALGPDDILKLCYIKR</sequence>
<comment type="caution">
    <text evidence="2">The sequence shown here is derived from an EMBL/GenBank/DDBJ whole genome shotgun (WGS) entry which is preliminary data.</text>
</comment>